<proteinExistence type="predicted"/>
<sequence length="407" mass="46285">MASRQAAYTSLHTVEDVKKRVESTRDARFQVDCASNTSSLVNMIPPAVNGGVKRKREELEDESGGSELVRYAPRPRTGQHGWGSWRPSRFWSCRERTEPPQRHPRFFGEKNIVIRVGSMVYEVPQHILAPDYETTTFSRRLNEPATEDSPLVLSPEDACGLDAFLELEYDKRKCDNKRTPADLETFMQAYKFAHAHQIQNRPADALPHDQFPPQLCVKLLRFLQGIQLFNEFGVQKQLERRLEATLVDYVADDTILLPQAVEIAESNGFRRLLGEVYYVTLCKLTKTQPADTILTPIRFNTNGLDAIDERRLRNGHFSLTACGQRVAQELREHSCPPRYANAPVARCRCLLGGQEWLAALLSSGPDLRAFLDWAERNGANAPRECVEMLTKLREELDCTLTDHFIVS</sequence>
<dbReference type="AlphaFoldDB" id="A0A8H6RYE5"/>
<evidence type="ECO:0000313" key="2">
    <source>
        <dbReference type="EMBL" id="KAF7289162.1"/>
    </source>
</evidence>
<accession>A0A8H6RYE5</accession>
<organism evidence="2 3">
    <name type="scientific">Mycena indigotica</name>
    <dbReference type="NCBI Taxonomy" id="2126181"/>
    <lineage>
        <taxon>Eukaryota</taxon>
        <taxon>Fungi</taxon>
        <taxon>Dikarya</taxon>
        <taxon>Basidiomycota</taxon>
        <taxon>Agaricomycotina</taxon>
        <taxon>Agaricomycetes</taxon>
        <taxon>Agaricomycetidae</taxon>
        <taxon>Agaricales</taxon>
        <taxon>Marasmiineae</taxon>
        <taxon>Mycenaceae</taxon>
        <taxon>Mycena</taxon>
    </lineage>
</organism>
<gene>
    <name evidence="2" type="ORF">MIND_01377300</name>
</gene>
<protein>
    <recommendedName>
        <fullName evidence="4">BTB/POZ domain-containing protein</fullName>
    </recommendedName>
</protein>
<evidence type="ECO:0008006" key="4">
    <source>
        <dbReference type="Google" id="ProtNLM"/>
    </source>
</evidence>
<dbReference type="GeneID" id="59352708"/>
<reference evidence="2" key="1">
    <citation type="submission" date="2020-05" db="EMBL/GenBank/DDBJ databases">
        <title>Mycena genomes resolve the evolution of fungal bioluminescence.</title>
        <authorList>
            <person name="Tsai I.J."/>
        </authorList>
    </citation>
    <scope>NUCLEOTIDE SEQUENCE</scope>
    <source>
        <strain evidence="2">171206Taipei</strain>
    </source>
</reference>
<keyword evidence="3" id="KW-1185">Reference proteome</keyword>
<dbReference type="Proteomes" id="UP000636479">
    <property type="component" value="Unassembled WGS sequence"/>
</dbReference>
<comment type="caution">
    <text evidence="2">The sequence shown here is derived from an EMBL/GenBank/DDBJ whole genome shotgun (WGS) entry which is preliminary data.</text>
</comment>
<dbReference type="RefSeq" id="XP_037213193.1">
    <property type="nucleotide sequence ID" value="XM_037370192.1"/>
</dbReference>
<feature type="region of interest" description="Disordered" evidence="1">
    <location>
        <begin position="53"/>
        <end position="73"/>
    </location>
</feature>
<evidence type="ECO:0000256" key="1">
    <source>
        <dbReference type="SAM" id="MobiDB-lite"/>
    </source>
</evidence>
<evidence type="ECO:0000313" key="3">
    <source>
        <dbReference type="Proteomes" id="UP000636479"/>
    </source>
</evidence>
<dbReference type="EMBL" id="JACAZF010000017">
    <property type="protein sequence ID" value="KAF7289162.1"/>
    <property type="molecule type" value="Genomic_DNA"/>
</dbReference>
<name>A0A8H6RYE5_9AGAR</name>